<dbReference type="InterPro" id="IPR017941">
    <property type="entry name" value="Rieske_2Fe-2S"/>
</dbReference>
<dbReference type="GO" id="GO:0051537">
    <property type="term" value="F:2 iron, 2 sulfur cluster binding"/>
    <property type="evidence" value="ECO:0007669"/>
    <property type="project" value="UniProtKB-KW"/>
</dbReference>
<dbReference type="Gene3D" id="3.90.380.10">
    <property type="entry name" value="Naphthalene 1,2-dioxygenase Alpha Subunit, Chain A, domain 1"/>
    <property type="match status" value="1"/>
</dbReference>
<comment type="cofactor">
    <cofactor evidence="1">
        <name>Fe cation</name>
        <dbReference type="ChEBI" id="CHEBI:24875"/>
    </cofactor>
</comment>
<keyword evidence="8" id="KW-0614">Plasmid</keyword>
<dbReference type="InterPro" id="IPR036922">
    <property type="entry name" value="Rieske_2Fe-2S_sf"/>
</dbReference>
<dbReference type="CDD" id="cd00680">
    <property type="entry name" value="RHO_alpha_C"/>
    <property type="match status" value="1"/>
</dbReference>
<keyword evidence="5" id="KW-0408">Iron</keyword>
<evidence type="ECO:0000256" key="4">
    <source>
        <dbReference type="ARBA" id="ARBA00023002"/>
    </source>
</evidence>
<reference evidence="8" key="1">
    <citation type="submission" date="2017-08" db="EMBL/GenBank/DDBJ databases">
        <title>Genome sequence of Candidatus Hamiltonella defensa from Acyrthosiphon pisum strain MI47.</title>
        <authorList>
            <person name="Patel V.A."/>
            <person name="Chevignon G."/>
            <person name="Russell J.A."/>
            <person name="Oliver K.M."/>
        </authorList>
    </citation>
    <scope>NUCLEOTIDE SEQUENCE</scope>
    <source>
        <strain evidence="8">MI47</strain>
        <plasmid evidence="8">p1_M47_H.defensa</plasmid>
    </source>
</reference>
<gene>
    <name evidence="8" type="ORF">CJJ18_10685</name>
</gene>
<sequence>MTRHALDAEYYTSSHTFSLEYERIFSKLWIFIGFSSMARQCNQFFTRKVAGIPILVQRTETGVRAFVNQCPHRLSAIQTECSGQRPLVCPYHAWSFGPEGKLRAIPNSGLYRFTAEELRGICLHKLHLEEVGQLLFVNLAVKPIPLCEQFTDDYLAVLRESSSHLDSRVIYSCHRVRYNWKLNMENVQDSNHVPFIHPKTLRPVMTSPVRMIKREPEAPSGLVSFLQRGQVPELSSLSYPAKTPVNINRSWFAALCQVYGDENVYYSWYIYPNVNFCSVRGEYFLLQQYDPVSPGETNYHLWMMTARRKSERTDFTALLSVLIRKERTVIAEDTRVLERLQDGLGNHSRHFTHGDYEMHLVRQHLWYRAQLAGEVE</sequence>
<dbReference type="Gene3D" id="2.102.10.10">
    <property type="entry name" value="Rieske [2Fe-2S] iron-sulphur domain"/>
    <property type="match status" value="1"/>
</dbReference>
<dbReference type="Pfam" id="PF00355">
    <property type="entry name" value="Rieske"/>
    <property type="match status" value="1"/>
</dbReference>
<evidence type="ECO:0000256" key="5">
    <source>
        <dbReference type="ARBA" id="ARBA00023004"/>
    </source>
</evidence>
<dbReference type="InterPro" id="IPR015879">
    <property type="entry name" value="Ring_hydroxy_dOase_asu_C_dom"/>
</dbReference>
<dbReference type="SUPFAM" id="SSF55961">
    <property type="entry name" value="Bet v1-like"/>
    <property type="match status" value="1"/>
</dbReference>
<dbReference type="EMBL" id="CP022933">
    <property type="protein sequence ID" value="ASV34482.1"/>
    <property type="molecule type" value="Genomic_DNA"/>
</dbReference>
<keyword evidence="4" id="KW-0560">Oxidoreductase</keyword>
<dbReference type="Pfam" id="PF00848">
    <property type="entry name" value="Ring_hydroxyl_A"/>
    <property type="match status" value="1"/>
</dbReference>
<keyword evidence="6" id="KW-0411">Iron-sulfur</keyword>
<evidence type="ECO:0000256" key="1">
    <source>
        <dbReference type="ARBA" id="ARBA00001962"/>
    </source>
</evidence>
<organism evidence="8 9">
    <name type="scientific">Candidatus Williamhamiltonella defendens</name>
    <dbReference type="NCBI Taxonomy" id="138072"/>
    <lineage>
        <taxon>Bacteria</taxon>
        <taxon>Pseudomonadati</taxon>
        <taxon>Pseudomonadota</taxon>
        <taxon>Gammaproteobacteria</taxon>
        <taxon>Enterobacterales</taxon>
        <taxon>Enterobacteriaceae</taxon>
        <taxon>aphid secondary symbionts</taxon>
        <taxon>Candidatus Williamhamiltonella</taxon>
    </lineage>
</organism>
<evidence type="ECO:0000256" key="6">
    <source>
        <dbReference type="ARBA" id="ARBA00023014"/>
    </source>
</evidence>
<protein>
    <submittedName>
        <fullName evidence="8">2Fe-2S ferredoxin</fullName>
    </submittedName>
</protein>
<proteinExistence type="predicted"/>
<evidence type="ECO:0000256" key="2">
    <source>
        <dbReference type="ARBA" id="ARBA00022714"/>
    </source>
</evidence>
<dbReference type="GO" id="GO:0016491">
    <property type="term" value="F:oxidoreductase activity"/>
    <property type="evidence" value="ECO:0007669"/>
    <property type="project" value="UniProtKB-KW"/>
</dbReference>
<evidence type="ECO:0000256" key="3">
    <source>
        <dbReference type="ARBA" id="ARBA00022723"/>
    </source>
</evidence>
<dbReference type="PRINTS" id="PR00090">
    <property type="entry name" value="RNGDIOXGNASE"/>
</dbReference>
<feature type="domain" description="Rieske" evidence="7">
    <location>
        <begin position="29"/>
        <end position="124"/>
    </location>
</feature>
<dbReference type="PROSITE" id="PS51296">
    <property type="entry name" value="RIESKE"/>
    <property type="match status" value="1"/>
</dbReference>
<geneLocation type="plasmid" evidence="8 9">
    <name>p1_M47_H.defensa</name>
</geneLocation>
<accession>A0AAC9YGL7</accession>
<dbReference type="PANTHER" id="PTHR43756">
    <property type="entry name" value="CHOLINE MONOOXYGENASE, CHLOROPLASTIC"/>
    <property type="match status" value="1"/>
</dbReference>
<keyword evidence="2" id="KW-0001">2Fe-2S</keyword>
<evidence type="ECO:0000259" key="7">
    <source>
        <dbReference type="PROSITE" id="PS51296"/>
    </source>
</evidence>
<keyword evidence="3" id="KW-0479">Metal-binding</keyword>
<dbReference type="Proteomes" id="UP000792865">
    <property type="component" value="Plasmid p1_M47_H.defensa"/>
</dbReference>
<dbReference type="InterPro" id="IPR001663">
    <property type="entry name" value="Rng_hydr_dOase-A"/>
</dbReference>
<dbReference type="SUPFAM" id="SSF50022">
    <property type="entry name" value="ISP domain"/>
    <property type="match status" value="1"/>
</dbReference>
<dbReference type="CDD" id="cd03469">
    <property type="entry name" value="Rieske_RO_Alpha_N"/>
    <property type="match status" value="1"/>
</dbReference>
<dbReference type="GO" id="GO:0005506">
    <property type="term" value="F:iron ion binding"/>
    <property type="evidence" value="ECO:0007669"/>
    <property type="project" value="InterPro"/>
</dbReference>
<evidence type="ECO:0000313" key="8">
    <source>
        <dbReference type="EMBL" id="ASV34482.1"/>
    </source>
</evidence>
<dbReference type="PANTHER" id="PTHR43756:SF5">
    <property type="entry name" value="CHOLINE MONOOXYGENASE, CHLOROPLASTIC"/>
    <property type="match status" value="1"/>
</dbReference>
<name>A0AAC9YGL7_9ENTR</name>
<evidence type="ECO:0000313" key="9">
    <source>
        <dbReference type="Proteomes" id="UP000792865"/>
    </source>
</evidence>
<dbReference type="AlphaFoldDB" id="A0AAC9YGL7"/>